<feature type="region of interest" description="Disordered" evidence="1">
    <location>
        <begin position="51"/>
        <end position="86"/>
    </location>
</feature>
<keyword evidence="3" id="KW-1185">Reference proteome</keyword>
<gene>
    <name evidence="2" type="ORF">ANACOL_04404</name>
</gene>
<dbReference type="HOGENOM" id="CLU_2217501_0_0_9"/>
<dbReference type="AlphaFoldDB" id="B0PHW2"/>
<organism evidence="2 3">
    <name type="scientific">Anaerotruncus colihominis DSM 17241</name>
    <dbReference type="NCBI Taxonomy" id="445972"/>
    <lineage>
        <taxon>Bacteria</taxon>
        <taxon>Bacillati</taxon>
        <taxon>Bacillota</taxon>
        <taxon>Clostridia</taxon>
        <taxon>Eubacteriales</taxon>
        <taxon>Oscillospiraceae</taxon>
        <taxon>Anaerotruncus</taxon>
    </lineage>
</organism>
<reference evidence="2" key="2">
    <citation type="submission" date="2013-09" db="EMBL/GenBank/DDBJ databases">
        <title>Draft genome sequence of Anaerotruncus colihominis(DSM 17241).</title>
        <authorList>
            <person name="Sudarsanam P."/>
            <person name="Ley R."/>
            <person name="Guruge J."/>
            <person name="Turnbaugh P.J."/>
            <person name="Mahowald M."/>
            <person name="Liep D."/>
            <person name="Gordon J."/>
        </authorList>
    </citation>
    <scope>NUCLEOTIDE SEQUENCE</scope>
    <source>
        <strain evidence="2">DSM 17241</strain>
    </source>
</reference>
<proteinExistence type="predicted"/>
<evidence type="ECO:0000256" key="1">
    <source>
        <dbReference type="SAM" id="MobiDB-lite"/>
    </source>
</evidence>
<sequence length="106" mass="11941">MADDTIPLRGHGIIKHTFMEKGGKLPKNPKWRWINQKICQKRQNRLRAVDEAGGGSNVRRMPPRPRFRTQPVRKLPGNRIDRRTGGKQILLENDLCPAAARGAAGP</sequence>
<evidence type="ECO:0000313" key="2">
    <source>
        <dbReference type="EMBL" id="EDS09079.1"/>
    </source>
</evidence>
<protein>
    <submittedName>
        <fullName evidence="2">Uncharacterized protein</fullName>
    </submittedName>
</protein>
<comment type="caution">
    <text evidence="2">The sequence shown here is derived from an EMBL/GenBank/DDBJ whole genome shotgun (WGS) entry which is preliminary data.</text>
</comment>
<name>B0PHW2_9FIRM</name>
<dbReference type="EMBL" id="ABGD02000034">
    <property type="protein sequence ID" value="EDS09079.1"/>
    <property type="molecule type" value="Genomic_DNA"/>
</dbReference>
<evidence type="ECO:0000313" key="3">
    <source>
        <dbReference type="Proteomes" id="UP000003803"/>
    </source>
</evidence>
<reference evidence="2" key="1">
    <citation type="submission" date="2007-11" db="EMBL/GenBank/DDBJ databases">
        <authorList>
            <person name="Fulton L."/>
            <person name="Clifton S."/>
            <person name="Fulton B."/>
            <person name="Xu J."/>
            <person name="Minx P."/>
            <person name="Pepin K.H."/>
            <person name="Johnson M."/>
            <person name="Thiruvilangam P."/>
            <person name="Bhonagiri V."/>
            <person name="Nash W.E."/>
            <person name="Mardis E.R."/>
            <person name="Wilson R.K."/>
        </authorList>
    </citation>
    <scope>NUCLEOTIDE SEQUENCE [LARGE SCALE GENOMIC DNA]</scope>
    <source>
        <strain evidence="2">DSM 17241</strain>
    </source>
</reference>
<accession>B0PHW2</accession>
<dbReference type="Proteomes" id="UP000003803">
    <property type="component" value="Unassembled WGS sequence"/>
</dbReference>